<evidence type="ECO:0000313" key="2">
    <source>
        <dbReference type="Proteomes" id="UP000470875"/>
    </source>
</evidence>
<name>A0A6N7WA05_9ACTO</name>
<gene>
    <name evidence="1" type="ORF">FYJ24_09420</name>
</gene>
<sequence length="133" mass="14382">MPRKPSPCGTEAAYKRHLRHKEEPCDACREAHRNLQRSKRANKKPPIANVVPLPAPQKGVSRLDALEFQRDLLTESMRVAAVAEPKSVAGISRELRAVWAEIEELNRGEDGAGGADSLEILAGGLSVVPIGTA</sequence>
<accession>A0A6N7WA05</accession>
<dbReference type="EMBL" id="VULO01000011">
    <property type="protein sequence ID" value="MSS84978.1"/>
    <property type="molecule type" value="Genomic_DNA"/>
</dbReference>
<dbReference type="RefSeq" id="WP_154545817.1">
    <property type="nucleotide sequence ID" value="NZ_VULO01000011.1"/>
</dbReference>
<dbReference type="AlphaFoldDB" id="A0A6N7WA05"/>
<keyword evidence="2" id="KW-1185">Reference proteome</keyword>
<comment type="caution">
    <text evidence="1">The sequence shown here is derived from an EMBL/GenBank/DDBJ whole genome shotgun (WGS) entry which is preliminary data.</text>
</comment>
<dbReference type="Proteomes" id="UP000470875">
    <property type="component" value="Unassembled WGS sequence"/>
</dbReference>
<reference evidence="1 2" key="1">
    <citation type="submission" date="2019-08" db="EMBL/GenBank/DDBJ databases">
        <title>In-depth cultivation of the pig gut microbiome towards novel bacterial diversity and tailored functional studies.</title>
        <authorList>
            <person name="Wylensek D."/>
            <person name="Hitch T.C.A."/>
            <person name="Clavel T."/>
        </authorList>
    </citation>
    <scope>NUCLEOTIDE SEQUENCE [LARGE SCALE GENOMIC DNA]</scope>
    <source>
        <strain evidence="1 2">WB03_NA08</strain>
    </source>
</reference>
<protein>
    <submittedName>
        <fullName evidence="1">Uncharacterized protein</fullName>
    </submittedName>
</protein>
<evidence type="ECO:0000313" key="1">
    <source>
        <dbReference type="EMBL" id="MSS84978.1"/>
    </source>
</evidence>
<proteinExistence type="predicted"/>
<organism evidence="1 2">
    <name type="scientific">Scrofimicrobium canadense</name>
    <dbReference type="NCBI Taxonomy" id="2652290"/>
    <lineage>
        <taxon>Bacteria</taxon>
        <taxon>Bacillati</taxon>
        <taxon>Actinomycetota</taxon>
        <taxon>Actinomycetes</taxon>
        <taxon>Actinomycetales</taxon>
        <taxon>Actinomycetaceae</taxon>
        <taxon>Scrofimicrobium</taxon>
    </lineage>
</organism>